<dbReference type="EMBL" id="CP012600">
    <property type="protein sequence ID" value="ALC80435.1"/>
    <property type="molecule type" value="Genomic_DNA"/>
</dbReference>
<evidence type="ECO:0000313" key="3">
    <source>
        <dbReference type="Proteomes" id="UP000067625"/>
    </source>
</evidence>
<dbReference type="RefSeq" id="WP_053602164.1">
    <property type="nucleotide sequence ID" value="NZ_CP012600.1"/>
</dbReference>
<feature type="coiled-coil region" evidence="1">
    <location>
        <begin position="121"/>
        <end position="182"/>
    </location>
</feature>
<proteinExistence type="predicted"/>
<dbReference type="PATRIC" id="fig|1441095.3.peg.352"/>
<dbReference type="AlphaFoldDB" id="A0A0M4FNH9"/>
<keyword evidence="3" id="KW-1185">Reference proteome</keyword>
<evidence type="ECO:0000313" key="2">
    <source>
        <dbReference type="EMBL" id="ALC80435.1"/>
    </source>
</evidence>
<keyword evidence="1" id="KW-0175">Coiled coil</keyword>
<reference evidence="2 3" key="2">
    <citation type="journal article" date="2016" name="Int. J. Syst. Evol. Microbiol.">
        <title>Bacillus gobiensis sp. nov., isolated from a soil sample.</title>
        <authorList>
            <person name="Liu B."/>
            <person name="Liu G.H."/>
            <person name="Cetin S."/>
            <person name="Schumann P."/>
            <person name="Pan Z.Z."/>
            <person name="Chen Q.Q."/>
        </authorList>
    </citation>
    <scope>NUCLEOTIDE SEQUENCE [LARGE SCALE GENOMIC DNA]</scope>
    <source>
        <strain evidence="2 3">FJAT-4402</strain>
    </source>
</reference>
<name>A0A0M4FNH9_9BACI</name>
<dbReference type="Proteomes" id="UP000067625">
    <property type="component" value="Chromosome"/>
</dbReference>
<dbReference type="OrthoDB" id="2843813at2"/>
<sequence>MKFSLLDNGADSLKGAFSCLEKISDLQEGANHNLKDVVIYLNHGLEILFKLILKSASPALMFSDIKSYQKAKEDMKKKGAKNVFEINPSLHTVTLEEALKRVEFLCDIEIPDSLKATIYYINKIRNQLMHYEIELNEGELDELVEKLKYCYEESINFLVIHINNLEEKIDEARFEYTREDYESDMGEWYAEMRMEDARMEYIEEGYEDLGEGKW</sequence>
<protein>
    <submittedName>
        <fullName evidence="2">Uncharacterized protein</fullName>
    </submittedName>
</protein>
<gene>
    <name evidence="2" type="ORF">AM592_01670</name>
</gene>
<evidence type="ECO:0000256" key="1">
    <source>
        <dbReference type="SAM" id="Coils"/>
    </source>
</evidence>
<accession>A0A0M4FNH9</accession>
<organism evidence="2 3">
    <name type="scientific">Bacillus gobiensis</name>
    <dbReference type="NCBI Taxonomy" id="1441095"/>
    <lineage>
        <taxon>Bacteria</taxon>
        <taxon>Bacillati</taxon>
        <taxon>Bacillota</taxon>
        <taxon>Bacilli</taxon>
        <taxon>Bacillales</taxon>
        <taxon>Bacillaceae</taxon>
        <taxon>Bacillus</taxon>
    </lineage>
</organism>
<reference evidence="3" key="1">
    <citation type="submission" date="2015-08" db="EMBL/GenBank/DDBJ databases">
        <title>Genome sequencing project for genomic taxonomy and phylogenomics of Bacillus-like bacteria.</title>
        <authorList>
            <person name="Liu B."/>
            <person name="Wang J."/>
            <person name="Zhu Y."/>
            <person name="Liu G."/>
            <person name="Chen Q."/>
            <person name="Chen Z."/>
            <person name="Lan J."/>
            <person name="Che J."/>
            <person name="Ge C."/>
            <person name="Shi H."/>
            <person name="Pan Z."/>
            <person name="Liu X."/>
        </authorList>
    </citation>
    <scope>NUCLEOTIDE SEQUENCE [LARGE SCALE GENOMIC DNA]</scope>
    <source>
        <strain evidence="3">FJAT-4402</strain>
    </source>
</reference>